<dbReference type="WBParaSite" id="TCONS_00013511.p1">
    <property type="protein sequence ID" value="TCONS_00013511.p1"/>
    <property type="gene ID" value="XLOC_008223"/>
</dbReference>
<accession>A0A0K0DZS8</accession>
<reference evidence="3" key="1">
    <citation type="submission" date="2015-08" db="UniProtKB">
        <authorList>
            <consortium name="WormBaseParasite"/>
        </authorList>
    </citation>
    <scope>IDENTIFICATION</scope>
</reference>
<evidence type="ECO:0000313" key="4">
    <source>
        <dbReference type="WBParaSite" id="TCONS_00013511.p1"/>
    </source>
</evidence>
<evidence type="ECO:0000313" key="3">
    <source>
        <dbReference type="WBParaSite" id="SSTP_0000273900.1"/>
    </source>
</evidence>
<feature type="chain" id="PRO_5005327440" evidence="1">
    <location>
        <begin position="20"/>
        <end position="119"/>
    </location>
</feature>
<dbReference type="AlphaFoldDB" id="A0A0K0DZS8"/>
<keyword evidence="1" id="KW-0732">Signal</keyword>
<organism evidence="3">
    <name type="scientific">Strongyloides stercoralis</name>
    <name type="common">Threadworm</name>
    <dbReference type="NCBI Taxonomy" id="6248"/>
    <lineage>
        <taxon>Eukaryota</taxon>
        <taxon>Metazoa</taxon>
        <taxon>Ecdysozoa</taxon>
        <taxon>Nematoda</taxon>
        <taxon>Chromadorea</taxon>
        <taxon>Rhabditida</taxon>
        <taxon>Tylenchina</taxon>
        <taxon>Panagrolaimomorpha</taxon>
        <taxon>Strongyloidoidea</taxon>
        <taxon>Strongyloididae</taxon>
        <taxon>Strongyloides</taxon>
    </lineage>
</organism>
<evidence type="ECO:0000313" key="2">
    <source>
        <dbReference type="Proteomes" id="UP000035681"/>
    </source>
</evidence>
<name>A0A0K0DZS8_STRER</name>
<dbReference type="Proteomes" id="UP000035681">
    <property type="component" value="Unplaced"/>
</dbReference>
<sequence>MKLFIILFITFIFIINTFEQILPLEEWFNLNVNGMRAMTLAREGAELFGTMRNKTFTLIRVTRAQARDELDGLIIRVKRRIDFLARTFNCLRSGGCVRHLRFIVIRYPNRTRITDVFLL</sequence>
<feature type="signal peptide" evidence="1">
    <location>
        <begin position="1"/>
        <end position="19"/>
    </location>
</feature>
<dbReference type="WBParaSite" id="SSTP_0000273900.1">
    <property type="protein sequence ID" value="SSTP_0000273900.1"/>
    <property type="gene ID" value="SSTP_0000273900"/>
</dbReference>
<protein>
    <submittedName>
        <fullName evidence="3 4">Uncharacterized protein</fullName>
    </submittedName>
</protein>
<keyword evidence="2" id="KW-1185">Reference proteome</keyword>
<proteinExistence type="predicted"/>
<evidence type="ECO:0000256" key="1">
    <source>
        <dbReference type="SAM" id="SignalP"/>
    </source>
</evidence>